<dbReference type="KEGG" id="pdio:PDMSB3_2604.1"/>
<evidence type="ECO:0000313" key="2">
    <source>
        <dbReference type="Proteomes" id="UP000325811"/>
    </source>
</evidence>
<gene>
    <name evidence="1" type="ORF">PDMSB3_2604</name>
</gene>
<proteinExistence type="predicted"/>
<sequence length="61" mass="6760">MGGPMRPATKYTCDNQALHFRVFVICMAWRLSYALCHWNICNAKGTLAGITSGPGIRTTTR</sequence>
<name>A0A5Q4ZP14_9BURK</name>
<organism evidence="1 2">
    <name type="scientific">Paraburkholderia dioscoreae</name>
    <dbReference type="NCBI Taxonomy" id="2604047"/>
    <lineage>
        <taxon>Bacteria</taxon>
        <taxon>Pseudomonadati</taxon>
        <taxon>Pseudomonadota</taxon>
        <taxon>Betaproteobacteria</taxon>
        <taxon>Burkholderiales</taxon>
        <taxon>Burkholderiaceae</taxon>
        <taxon>Paraburkholderia</taxon>
    </lineage>
</organism>
<reference evidence="1 2" key="1">
    <citation type="submission" date="2019-08" db="EMBL/GenBank/DDBJ databases">
        <authorList>
            <person name="Herpell B J."/>
        </authorList>
    </citation>
    <scope>NUCLEOTIDE SEQUENCE [LARGE SCALE GENOMIC DNA]</scope>
    <source>
        <strain evidence="2">Msb3</strain>
    </source>
</reference>
<dbReference type="AlphaFoldDB" id="A0A5Q4ZP14"/>
<dbReference type="Proteomes" id="UP000325811">
    <property type="component" value="Chromosome II"/>
</dbReference>
<accession>A0A5Q4ZP14</accession>
<keyword evidence="2" id="KW-1185">Reference proteome</keyword>
<dbReference type="EMBL" id="LR699554">
    <property type="protein sequence ID" value="VVD33888.1"/>
    <property type="molecule type" value="Genomic_DNA"/>
</dbReference>
<protein>
    <submittedName>
        <fullName evidence="1">Uncharacterized protein</fullName>
    </submittedName>
</protein>
<evidence type="ECO:0000313" key="1">
    <source>
        <dbReference type="EMBL" id="VVD33888.1"/>
    </source>
</evidence>